<organism evidence="1 2">
    <name type="scientific">Saccharospirillum salsuginis</name>
    <dbReference type="NCBI Taxonomy" id="418750"/>
    <lineage>
        <taxon>Bacteria</taxon>
        <taxon>Pseudomonadati</taxon>
        <taxon>Pseudomonadota</taxon>
        <taxon>Gammaproteobacteria</taxon>
        <taxon>Oceanospirillales</taxon>
        <taxon>Saccharospirillaceae</taxon>
        <taxon>Saccharospirillum</taxon>
    </lineage>
</organism>
<reference evidence="1" key="1">
    <citation type="journal article" date="2014" name="Int. J. Syst. Evol. Microbiol.">
        <title>Complete genome sequence of Corynebacterium casei LMG S-19264T (=DSM 44701T), isolated from a smear-ripened cheese.</title>
        <authorList>
            <consortium name="US DOE Joint Genome Institute (JGI-PGF)"/>
            <person name="Walter F."/>
            <person name="Albersmeier A."/>
            <person name="Kalinowski J."/>
            <person name="Ruckert C."/>
        </authorList>
    </citation>
    <scope>NUCLEOTIDE SEQUENCE</scope>
    <source>
        <strain evidence="1">KCTC 22169</strain>
    </source>
</reference>
<dbReference type="Proteomes" id="UP000626148">
    <property type="component" value="Unassembled WGS sequence"/>
</dbReference>
<dbReference type="EMBL" id="BMXR01000013">
    <property type="protein sequence ID" value="GGX69935.1"/>
    <property type="molecule type" value="Genomic_DNA"/>
</dbReference>
<dbReference type="Gene3D" id="3.30.70.100">
    <property type="match status" value="1"/>
</dbReference>
<dbReference type="InterPro" id="IPR011008">
    <property type="entry name" value="Dimeric_a/b-barrel"/>
</dbReference>
<evidence type="ECO:0000313" key="1">
    <source>
        <dbReference type="EMBL" id="GGX69935.1"/>
    </source>
</evidence>
<dbReference type="AlphaFoldDB" id="A0A918KNJ7"/>
<sequence>MGRIVIVAYRPKPGKSAELQALAKTHLSILKAEQLVTDRDSILMRAEDGTVVEVFEWRSREDIDRAHNNPVIQQMWRDYAEVCDYIPIAQVPEASGLFSEFAPL</sequence>
<reference evidence="1" key="2">
    <citation type="submission" date="2020-09" db="EMBL/GenBank/DDBJ databases">
        <authorList>
            <person name="Sun Q."/>
            <person name="Kim S."/>
        </authorList>
    </citation>
    <scope>NUCLEOTIDE SEQUENCE</scope>
    <source>
        <strain evidence="1">KCTC 22169</strain>
    </source>
</reference>
<keyword evidence="2" id="KW-1185">Reference proteome</keyword>
<dbReference type="RefSeq" id="WP_189612442.1">
    <property type="nucleotide sequence ID" value="NZ_BMXR01000013.1"/>
</dbReference>
<dbReference type="SUPFAM" id="SSF54909">
    <property type="entry name" value="Dimeric alpha+beta barrel"/>
    <property type="match status" value="1"/>
</dbReference>
<name>A0A918KNJ7_9GAMM</name>
<evidence type="ECO:0000313" key="2">
    <source>
        <dbReference type="Proteomes" id="UP000626148"/>
    </source>
</evidence>
<proteinExistence type="predicted"/>
<evidence type="ECO:0008006" key="3">
    <source>
        <dbReference type="Google" id="ProtNLM"/>
    </source>
</evidence>
<comment type="caution">
    <text evidence="1">The sequence shown here is derived from an EMBL/GenBank/DDBJ whole genome shotgun (WGS) entry which is preliminary data.</text>
</comment>
<protein>
    <recommendedName>
        <fullName evidence="3">ABM domain-containing protein</fullName>
    </recommendedName>
</protein>
<gene>
    <name evidence="1" type="ORF">GCM10007392_41920</name>
</gene>
<accession>A0A918KNJ7</accession>